<dbReference type="InterPro" id="IPR001460">
    <property type="entry name" value="PCN-bd_Tpept"/>
</dbReference>
<evidence type="ECO:0000259" key="17">
    <source>
        <dbReference type="Pfam" id="PF03717"/>
    </source>
</evidence>
<evidence type="ECO:0000256" key="15">
    <source>
        <dbReference type="SAM" id="Phobius"/>
    </source>
</evidence>
<feature type="domain" description="Penicillin-binding protein dimerisation" evidence="17">
    <location>
        <begin position="63"/>
        <end position="265"/>
    </location>
</feature>
<dbReference type="SUPFAM" id="SSF56519">
    <property type="entry name" value="Penicillin binding protein dimerisation domain"/>
    <property type="match status" value="1"/>
</dbReference>
<sequence>MSDLLVTRSDVGEFRKRYKYFVLVVFIAFMAVIVRLFQLQVLDNTKYSGIAHENIIRRVTLATTRGVIRDSQGKILASSRPAYNVYIVPGRVMPSARPIRRGSSEADEPDSWPKVAETLRLNPDERTRFDERIRNACRTDENKSPCWRSILVREDLSRDIVAEVKQHQVELPGVEVVSAPVRYYPYKNLGSHALGYVTEIDAETLTRFRPEGYDQMSGAEQQKVNPLGYTAGDAFGATGIERAFESTLRGQRGWEKRVVDAHGRYRTGPEAARLIDAPARQEPIPGRDLRITIDIELEQAIEKAMRAQLAGAAVVIDVRTGRLLGLYSKPDFDPNDLSGGGGKERFRETIHKLGSDPLRPMLDKAMSGAFQPGSTFKPFSALAGLEDKTVNPDERERCDGYLYFGRRVFHCKHVHGRVNMREAIGESCNIYFFKLAQAVGMDRMANIAHEFGLGVRTGIGVNPEAAGRIPTRSWYALRYRGQYRIGFALNTAIGQGDTAVTPLQLGLAYAALANGGTLYLPQIVRTVEASDGSVEQDFPPRVRQKVKIAPENLQRVTDSLWSVVNDPKGTAYAVRDDFLEVSGKTGTAQNEVRKPPEDDPKRAWYYQKDHAWFVSYYPSRAPEIAVVVLVEHGGAGPTIAAPIAINIIRDYARINAARAGRPPPRTSKSTNTPAAGAHGNAAAAPKPAEPPPPAPAPPPAPVTTDPAMPEDPATPTEPPAP</sequence>
<keyword evidence="12 15" id="KW-0472">Membrane</keyword>
<evidence type="ECO:0000256" key="8">
    <source>
        <dbReference type="ARBA" id="ARBA00022801"/>
    </source>
</evidence>
<feature type="compositionally biased region" description="Low complexity" evidence="14">
    <location>
        <begin position="673"/>
        <end position="686"/>
    </location>
</feature>
<dbReference type="EC" id="3.4.16.4" evidence="18"/>
<comment type="subcellular location">
    <subcellularLocation>
        <location evidence="2">Cell membrane</location>
    </subcellularLocation>
    <subcellularLocation>
        <location evidence="1">Membrane</location>
        <topology evidence="1">Single-pass membrane protein</topology>
    </subcellularLocation>
</comment>
<accession>A0ABZ2JZN0</accession>
<keyword evidence="9" id="KW-0133">Cell shape</keyword>
<dbReference type="GO" id="GO:0009002">
    <property type="term" value="F:serine-type D-Ala-D-Ala carboxypeptidase activity"/>
    <property type="evidence" value="ECO:0007669"/>
    <property type="project" value="UniProtKB-EC"/>
</dbReference>
<dbReference type="InterPro" id="IPR050515">
    <property type="entry name" value="Beta-lactam/transpept"/>
</dbReference>
<evidence type="ECO:0000256" key="5">
    <source>
        <dbReference type="ARBA" id="ARBA00022645"/>
    </source>
</evidence>
<evidence type="ECO:0000256" key="12">
    <source>
        <dbReference type="ARBA" id="ARBA00023136"/>
    </source>
</evidence>
<keyword evidence="6" id="KW-0645">Protease</keyword>
<evidence type="ECO:0000256" key="4">
    <source>
        <dbReference type="ARBA" id="ARBA00022519"/>
    </source>
</evidence>
<protein>
    <submittedName>
        <fullName evidence="18">Penicillin-binding protein 2</fullName>
        <ecNumber evidence="18">3.4.16.4</ecNumber>
    </submittedName>
</protein>
<feature type="compositionally biased region" description="Low complexity" evidence="14">
    <location>
        <begin position="702"/>
        <end position="714"/>
    </location>
</feature>
<feature type="transmembrane region" description="Helical" evidence="15">
    <location>
        <begin position="20"/>
        <end position="37"/>
    </location>
</feature>
<evidence type="ECO:0000256" key="2">
    <source>
        <dbReference type="ARBA" id="ARBA00004236"/>
    </source>
</evidence>
<evidence type="ECO:0000256" key="1">
    <source>
        <dbReference type="ARBA" id="ARBA00004167"/>
    </source>
</evidence>
<keyword evidence="13" id="KW-0961">Cell wall biogenesis/degradation</keyword>
<dbReference type="PANTHER" id="PTHR30627:SF2">
    <property type="entry name" value="PEPTIDOGLYCAN D,D-TRANSPEPTIDASE MRDA"/>
    <property type="match status" value="1"/>
</dbReference>
<dbReference type="InterPro" id="IPR036138">
    <property type="entry name" value="PBP_dimer_sf"/>
</dbReference>
<proteinExistence type="predicted"/>
<dbReference type="InterPro" id="IPR017790">
    <property type="entry name" value="Penicillin-binding_protein_2"/>
</dbReference>
<feature type="domain" description="Penicillin-binding protein transpeptidase" evidence="16">
    <location>
        <begin position="311"/>
        <end position="648"/>
    </location>
</feature>
<keyword evidence="11 15" id="KW-1133">Transmembrane helix</keyword>
<feature type="compositionally biased region" description="Pro residues" evidence="14">
    <location>
        <begin position="687"/>
        <end position="701"/>
    </location>
</feature>
<evidence type="ECO:0000256" key="7">
    <source>
        <dbReference type="ARBA" id="ARBA00022692"/>
    </source>
</evidence>
<keyword evidence="5 18" id="KW-0121">Carboxypeptidase</keyword>
<dbReference type="InterPro" id="IPR005311">
    <property type="entry name" value="PBP_dimer"/>
</dbReference>
<keyword evidence="3" id="KW-1003">Cell membrane</keyword>
<dbReference type="Gene3D" id="3.40.710.10">
    <property type="entry name" value="DD-peptidase/beta-lactamase superfamily"/>
    <property type="match status" value="1"/>
</dbReference>
<dbReference type="SUPFAM" id="SSF56601">
    <property type="entry name" value="beta-lactamase/transpeptidase-like"/>
    <property type="match status" value="1"/>
</dbReference>
<evidence type="ECO:0000256" key="14">
    <source>
        <dbReference type="SAM" id="MobiDB-lite"/>
    </source>
</evidence>
<dbReference type="Gene3D" id="3.90.1310.10">
    <property type="entry name" value="Penicillin-binding protein 2a (Domain 2)"/>
    <property type="match status" value="1"/>
</dbReference>
<name>A0ABZ2JZN0_9BACT</name>
<reference evidence="18 19" key="1">
    <citation type="submission" date="2021-12" db="EMBL/GenBank/DDBJ databases">
        <title>Discovery of the Pendulisporaceae a myxobacterial family with distinct sporulation behavior and unique specialized metabolism.</title>
        <authorList>
            <person name="Garcia R."/>
            <person name="Popoff A."/>
            <person name="Bader C.D."/>
            <person name="Loehr J."/>
            <person name="Walesch S."/>
            <person name="Walt C."/>
            <person name="Boldt J."/>
            <person name="Bunk B."/>
            <person name="Haeckl F.J.F.P.J."/>
            <person name="Gunesch A.P."/>
            <person name="Birkelbach J."/>
            <person name="Nuebel U."/>
            <person name="Pietschmann T."/>
            <person name="Bach T."/>
            <person name="Mueller R."/>
        </authorList>
    </citation>
    <scope>NUCLEOTIDE SEQUENCE [LARGE SCALE GENOMIC DNA]</scope>
    <source>
        <strain evidence="18 19">MSr12523</strain>
    </source>
</reference>
<gene>
    <name evidence="18" type="primary">mrdA</name>
    <name evidence="18" type="ORF">LZC95_36555</name>
</gene>
<dbReference type="NCBIfam" id="TIGR03423">
    <property type="entry name" value="pbp2_mrdA"/>
    <property type="match status" value="1"/>
</dbReference>
<evidence type="ECO:0000259" key="16">
    <source>
        <dbReference type="Pfam" id="PF00905"/>
    </source>
</evidence>
<dbReference type="Pfam" id="PF03717">
    <property type="entry name" value="PBP_dimer"/>
    <property type="match status" value="1"/>
</dbReference>
<dbReference type="PANTHER" id="PTHR30627">
    <property type="entry name" value="PEPTIDOGLYCAN D,D-TRANSPEPTIDASE"/>
    <property type="match status" value="1"/>
</dbReference>
<evidence type="ECO:0000256" key="11">
    <source>
        <dbReference type="ARBA" id="ARBA00022989"/>
    </source>
</evidence>
<keyword evidence="8 18" id="KW-0378">Hydrolase</keyword>
<evidence type="ECO:0000313" key="18">
    <source>
        <dbReference type="EMBL" id="WXA91949.1"/>
    </source>
</evidence>
<evidence type="ECO:0000256" key="13">
    <source>
        <dbReference type="ARBA" id="ARBA00023316"/>
    </source>
</evidence>
<keyword evidence="7 15" id="KW-0812">Transmembrane</keyword>
<dbReference type="RefSeq" id="WP_394842566.1">
    <property type="nucleotide sequence ID" value="NZ_CP089982.1"/>
</dbReference>
<keyword evidence="19" id="KW-1185">Reference proteome</keyword>
<evidence type="ECO:0000256" key="6">
    <source>
        <dbReference type="ARBA" id="ARBA00022670"/>
    </source>
</evidence>
<feature type="region of interest" description="Disordered" evidence="14">
    <location>
        <begin position="658"/>
        <end position="721"/>
    </location>
</feature>
<dbReference type="InterPro" id="IPR012338">
    <property type="entry name" value="Beta-lactam/transpept-like"/>
</dbReference>
<evidence type="ECO:0000256" key="9">
    <source>
        <dbReference type="ARBA" id="ARBA00022960"/>
    </source>
</evidence>
<dbReference type="Proteomes" id="UP001379533">
    <property type="component" value="Chromosome"/>
</dbReference>
<keyword evidence="4" id="KW-0997">Cell inner membrane</keyword>
<dbReference type="Pfam" id="PF00905">
    <property type="entry name" value="Transpeptidase"/>
    <property type="match status" value="1"/>
</dbReference>
<evidence type="ECO:0000256" key="10">
    <source>
        <dbReference type="ARBA" id="ARBA00022984"/>
    </source>
</evidence>
<keyword evidence="10" id="KW-0573">Peptidoglycan synthesis</keyword>
<evidence type="ECO:0000313" key="19">
    <source>
        <dbReference type="Proteomes" id="UP001379533"/>
    </source>
</evidence>
<organism evidence="18 19">
    <name type="scientific">Pendulispora brunnea</name>
    <dbReference type="NCBI Taxonomy" id="2905690"/>
    <lineage>
        <taxon>Bacteria</taxon>
        <taxon>Pseudomonadati</taxon>
        <taxon>Myxococcota</taxon>
        <taxon>Myxococcia</taxon>
        <taxon>Myxococcales</taxon>
        <taxon>Sorangiineae</taxon>
        <taxon>Pendulisporaceae</taxon>
        <taxon>Pendulispora</taxon>
    </lineage>
</organism>
<evidence type="ECO:0000256" key="3">
    <source>
        <dbReference type="ARBA" id="ARBA00022475"/>
    </source>
</evidence>
<dbReference type="EMBL" id="CP089982">
    <property type="protein sequence ID" value="WXA91949.1"/>
    <property type="molecule type" value="Genomic_DNA"/>
</dbReference>